<dbReference type="EMBL" id="BTGU01001940">
    <property type="protein sequence ID" value="GMN31646.1"/>
    <property type="molecule type" value="Genomic_DNA"/>
</dbReference>
<evidence type="ECO:0000313" key="2">
    <source>
        <dbReference type="EMBL" id="GMN31646.1"/>
    </source>
</evidence>
<protein>
    <submittedName>
        <fullName evidence="2">Uncharacterized protein</fullName>
    </submittedName>
</protein>
<gene>
    <name evidence="2" type="ORF">TIFTF001_041620</name>
</gene>
<dbReference type="AlphaFoldDB" id="A0AA88CVA0"/>
<evidence type="ECO:0000313" key="3">
    <source>
        <dbReference type="Proteomes" id="UP001187192"/>
    </source>
</evidence>
<keyword evidence="3" id="KW-1185">Reference proteome</keyword>
<feature type="compositionally biased region" description="Polar residues" evidence="1">
    <location>
        <begin position="51"/>
        <end position="64"/>
    </location>
</feature>
<evidence type="ECO:0000256" key="1">
    <source>
        <dbReference type="SAM" id="MobiDB-lite"/>
    </source>
</evidence>
<comment type="caution">
    <text evidence="2">The sequence shown here is derived from an EMBL/GenBank/DDBJ whole genome shotgun (WGS) entry which is preliminary data.</text>
</comment>
<accession>A0AA88CVA0</accession>
<proteinExistence type="predicted"/>
<feature type="region of interest" description="Disordered" evidence="1">
    <location>
        <begin position="31"/>
        <end position="114"/>
    </location>
</feature>
<reference evidence="2" key="1">
    <citation type="submission" date="2023-07" db="EMBL/GenBank/DDBJ databases">
        <title>draft genome sequence of fig (Ficus carica).</title>
        <authorList>
            <person name="Takahashi T."/>
            <person name="Nishimura K."/>
        </authorList>
    </citation>
    <scope>NUCLEOTIDE SEQUENCE</scope>
</reference>
<feature type="compositionally biased region" description="Polar residues" evidence="1">
    <location>
        <begin position="31"/>
        <end position="41"/>
    </location>
</feature>
<feature type="compositionally biased region" description="Polar residues" evidence="1">
    <location>
        <begin position="82"/>
        <end position="101"/>
    </location>
</feature>
<dbReference type="Proteomes" id="UP001187192">
    <property type="component" value="Unassembled WGS sequence"/>
</dbReference>
<sequence>MTRNSSDGTVTIKNQLDIARVINLLGICRNTPISQTRSTAPTKGEAEANFAHQTKPSHPTNFQRLPNPGKVHQNKQRAGGETSYNQKTEQVKAQSRGNPKNQPKKTEPLDAGMV</sequence>
<name>A0AA88CVA0_FICCA</name>
<organism evidence="2 3">
    <name type="scientific">Ficus carica</name>
    <name type="common">Common fig</name>
    <dbReference type="NCBI Taxonomy" id="3494"/>
    <lineage>
        <taxon>Eukaryota</taxon>
        <taxon>Viridiplantae</taxon>
        <taxon>Streptophyta</taxon>
        <taxon>Embryophyta</taxon>
        <taxon>Tracheophyta</taxon>
        <taxon>Spermatophyta</taxon>
        <taxon>Magnoliopsida</taxon>
        <taxon>eudicotyledons</taxon>
        <taxon>Gunneridae</taxon>
        <taxon>Pentapetalae</taxon>
        <taxon>rosids</taxon>
        <taxon>fabids</taxon>
        <taxon>Rosales</taxon>
        <taxon>Moraceae</taxon>
        <taxon>Ficeae</taxon>
        <taxon>Ficus</taxon>
    </lineage>
</organism>